<evidence type="ECO:0000256" key="10">
    <source>
        <dbReference type="ARBA" id="ARBA00022967"/>
    </source>
</evidence>
<comment type="caution">
    <text evidence="18">The sequence shown here is derived from an EMBL/GenBank/DDBJ whole genome shotgun (WGS) entry which is preliminary data.</text>
</comment>
<dbReference type="PROSITE" id="PS50846">
    <property type="entry name" value="HMA_2"/>
    <property type="match status" value="3"/>
</dbReference>
<dbReference type="AlphaFoldDB" id="A0AAW1PIB6"/>
<dbReference type="SFLD" id="SFLDS00003">
    <property type="entry name" value="Haloacid_Dehalogenase"/>
    <property type="match status" value="1"/>
</dbReference>
<dbReference type="Pfam" id="PF00702">
    <property type="entry name" value="Hydrolase"/>
    <property type="match status" value="2"/>
</dbReference>
<dbReference type="SFLD" id="SFLDF00027">
    <property type="entry name" value="p-type_atpase"/>
    <property type="match status" value="1"/>
</dbReference>
<dbReference type="FunFam" id="3.30.70.100:FF:000001">
    <property type="entry name" value="ATPase copper transporting beta"/>
    <property type="match status" value="2"/>
</dbReference>
<feature type="transmembrane region" description="Helical" evidence="15">
    <location>
        <begin position="540"/>
        <end position="561"/>
    </location>
</feature>
<evidence type="ECO:0000256" key="16">
    <source>
        <dbReference type="SAM" id="MobiDB-lite"/>
    </source>
</evidence>
<dbReference type="InterPro" id="IPR036163">
    <property type="entry name" value="HMA_dom_sf"/>
</dbReference>
<dbReference type="InterPro" id="IPR006121">
    <property type="entry name" value="HMA_dom"/>
</dbReference>
<dbReference type="PRINTS" id="PR00942">
    <property type="entry name" value="CUATPASEI"/>
</dbReference>
<keyword evidence="12" id="KW-0186">Copper</keyword>
<dbReference type="SFLD" id="SFLDG00002">
    <property type="entry name" value="C1.7:_P-type_atpase_like"/>
    <property type="match status" value="1"/>
</dbReference>
<dbReference type="Pfam" id="PF00403">
    <property type="entry name" value="HMA"/>
    <property type="match status" value="3"/>
</dbReference>
<sequence length="1059" mass="113589">MGWLDTLSRGVQPAPEAELLPLTQESRSSPVAQLQVRVGGMHCSSCSNAVEKALRQLEGVQNASVALLKETAQVSYLPGQVAPAQIIEAIEEAGFEAETVNEQPPSIKVVKLQVTGMTCSSCSGAVEKCLLAVDGVQHASVALSLQQAEVHLASKMAYEAALVEACEAAGFAAKVISSSESTADQVVVLQITGMTCGSCSAAVENALRAEPGVTTCSVNLLANKAEVRFDPDQTGPRHLLRAVGEAGFDAQLVDANRWLGDELRKAELAMWWRLLRWSLTFTIPVWLLAMVLPHVTFLQPLLQTMVLGFPLKELIKWALTTPVQFWIGARFHVGAYRALRNGRANMDVLVSLGSNASYIYSLISILHHHLAQHHISGGYQATDFFETAAMLITFILAGKWLEAQAKGRTSAAITRLLTLTPATAILVTLDKMGEAVSEEEVPTALVHRGDYIKVLPGARIPADGQVVNGQSHVDESMLTGEATPVPKQSGDGVIGGTLNRNGMLQVKATHVGSDTALAQIVRLVESAQLSKAPIQAFADYVSSIFVPVVVGLALLTFSVWYTAGKCKWYPIDWLPQGHNHFLFALLFGIAVLVIACPCALGLATPTAVMVGTGVAAAHGVLIKGADALERAHKVQTVVFDKTGTLTLGRPAVLEMRCFDPQVSEHEVLELAAAVEHASEHPLAAAVMEYAERVLTGPSRPASAERSRESLDLDREDSLHWGSSAAPSMATTPRFGRRARRTDWIRMVRDAEPNPGKGIKGWVEPGPGYSRPKGLVAQQEHRQVQNGWASLMGFDSNSQQQQQRQPGIPEPREVRVVAGNKHMMADEGMSVPAEVDDYMRKMEDQCCTCVILAIGSTITAVLAISDPIKPEARGVVAALGKRGIACHMVTGDNWRVARAISSQLGIINVMAECLPAAKAARIRELQQGRKLVAMVGDGVNDAPALAAADVGIALGSGTDIALEAAEYVLMRADLEGVLLALDLSRATFNRIRLNYFWAMVYNLVMVPVAAGVFYPCVHMQVPPWVAGAAMASSSLSVMFSSLALRSYQPPSAVLRDVTSF</sequence>
<keyword evidence="7" id="KW-0677">Repeat</keyword>
<dbReference type="CDD" id="cd02094">
    <property type="entry name" value="P-type_ATPase_Cu-like"/>
    <property type="match status" value="1"/>
</dbReference>
<proteinExistence type="inferred from homology"/>
<evidence type="ECO:0000256" key="12">
    <source>
        <dbReference type="ARBA" id="ARBA00023008"/>
    </source>
</evidence>
<dbReference type="Proteomes" id="UP001465755">
    <property type="component" value="Unassembled WGS sequence"/>
</dbReference>
<comment type="similarity">
    <text evidence="2 15">Belongs to the cation transport ATPase (P-type) (TC 3.A.3) family. Type IB subfamily.</text>
</comment>
<keyword evidence="9 15" id="KW-0067">ATP-binding</keyword>
<feature type="domain" description="HMA" evidence="17">
    <location>
        <begin position="32"/>
        <end position="98"/>
    </location>
</feature>
<dbReference type="FunFam" id="2.70.150.10:FF:000002">
    <property type="entry name" value="Copper-transporting ATPase 1, putative"/>
    <property type="match status" value="1"/>
</dbReference>
<keyword evidence="19" id="KW-1185">Reference proteome</keyword>
<keyword evidence="10" id="KW-1278">Translocase</keyword>
<dbReference type="GO" id="GO:0016020">
    <property type="term" value="C:membrane"/>
    <property type="evidence" value="ECO:0007669"/>
    <property type="project" value="UniProtKB-SubCell"/>
</dbReference>
<evidence type="ECO:0000256" key="3">
    <source>
        <dbReference type="ARBA" id="ARBA00012517"/>
    </source>
</evidence>
<dbReference type="PRINTS" id="PR00119">
    <property type="entry name" value="CATATPASE"/>
</dbReference>
<name>A0AAW1PIB6_9CHLO</name>
<dbReference type="FunFam" id="3.30.70.100:FF:000005">
    <property type="entry name" value="Copper-exporting P-type ATPase A"/>
    <property type="match status" value="1"/>
</dbReference>
<dbReference type="InterPro" id="IPR023298">
    <property type="entry name" value="ATPase_P-typ_TM_dom_sf"/>
</dbReference>
<dbReference type="NCBIfam" id="TIGR00003">
    <property type="entry name" value="copper ion binding protein"/>
    <property type="match status" value="2"/>
</dbReference>
<feature type="compositionally biased region" description="Basic and acidic residues" evidence="16">
    <location>
        <begin position="702"/>
        <end position="718"/>
    </location>
</feature>
<dbReference type="SUPFAM" id="SSF81665">
    <property type="entry name" value="Calcium ATPase, transmembrane domain M"/>
    <property type="match status" value="1"/>
</dbReference>
<dbReference type="PROSITE" id="PS01047">
    <property type="entry name" value="HMA_1"/>
    <property type="match status" value="3"/>
</dbReference>
<keyword evidence="8 15" id="KW-0547">Nucleotide-binding</keyword>
<dbReference type="Gene3D" id="3.40.50.1000">
    <property type="entry name" value="HAD superfamily/HAD-like"/>
    <property type="match status" value="1"/>
</dbReference>
<dbReference type="Gene3D" id="2.70.150.10">
    <property type="entry name" value="Calcium-transporting ATPase, cytoplasmic transduction domain A"/>
    <property type="match status" value="1"/>
</dbReference>
<evidence type="ECO:0000256" key="8">
    <source>
        <dbReference type="ARBA" id="ARBA00022741"/>
    </source>
</evidence>
<dbReference type="NCBIfam" id="TIGR01494">
    <property type="entry name" value="ATPase_P-type"/>
    <property type="match status" value="2"/>
</dbReference>
<dbReference type="InterPro" id="IPR008250">
    <property type="entry name" value="ATPase_P-typ_transduc_dom_A_sf"/>
</dbReference>
<feature type="transmembrane region" description="Helical" evidence="15">
    <location>
        <begin position="994"/>
        <end position="1014"/>
    </location>
</feature>
<organism evidence="18 19">
    <name type="scientific">Symbiochloris irregularis</name>
    <dbReference type="NCBI Taxonomy" id="706552"/>
    <lineage>
        <taxon>Eukaryota</taxon>
        <taxon>Viridiplantae</taxon>
        <taxon>Chlorophyta</taxon>
        <taxon>core chlorophytes</taxon>
        <taxon>Trebouxiophyceae</taxon>
        <taxon>Trebouxiales</taxon>
        <taxon>Trebouxiaceae</taxon>
        <taxon>Symbiochloris</taxon>
    </lineage>
</organism>
<feature type="transmembrane region" description="Helical" evidence="15">
    <location>
        <begin position="581"/>
        <end position="603"/>
    </location>
</feature>
<feature type="domain" description="HMA" evidence="17">
    <location>
        <begin position="108"/>
        <end position="174"/>
    </location>
</feature>
<keyword evidence="6 15" id="KW-0479">Metal-binding</keyword>
<dbReference type="InterPro" id="IPR059000">
    <property type="entry name" value="ATPase_P-type_domA"/>
</dbReference>
<dbReference type="SUPFAM" id="SSF55008">
    <property type="entry name" value="HMA, heavy metal-associated domain"/>
    <property type="match status" value="3"/>
</dbReference>
<dbReference type="SUPFAM" id="SSF81653">
    <property type="entry name" value="Calcium ATPase, transduction domain A"/>
    <property type="match status" value="1"/>
</dbReference>
<dbReference type="SUPFAM" id="SSF56784">
    <property type="entry name" value="HAD-like"/>
    <property type="match status" value="1"/>
</dbReference>
<dbReference type="InterPro" id="IPR001757">
    <property type="entry name" value="P_typ_ATPase"/>
</dbReference>
<dbReference type="InterPro" id="IPR018303">
    <property type="entry name" value="ATPase_P-typ_P_site"/>
</dbReference>
<reference evidence="18 19" key="1">
    <citation type="journal article" date="2024" name="Nat. Commun.">
        <title>Phylogenomics reveals the evolutionary origins of lichenization in chlorophyte algae.</title>
        <authorList>
            <person name="Puginier C."/>
            <person name="Libourel C."/>
            <person name="Otte J."/>
            <person name="Skaloud P."/>
            <person name="Haon M."/>
            <person name="Grisel S."/>
            <person name="Petersen M."/>
            <person name="Berrin J.G."/>
            <person name="Delaux P.M."/>
            <person name="Dal Grande F."/>
            <person name="Keller J."/>
        </authorList>
    </citation>
    <scope>NUCLEOTIDE SEQUENCE [LARGE SCALE GENOMIC DNA]</scope>
    <source>
        <strain evidence="18 19">SAG 2036</strain>
    </source>
</reference>
<feature type="region of interest" description="Disordered" evidence="16">
    <location>
        <begin position="696"/>
        <end position="734"/>
    </location>
</feature>
<dbReference type="PANTHER" id="PTHR46594">
    <property type="entry name" value="P-TYPE CATION-TRANSPORTING ATPASE"/>
    <property type="match status" value="1"/>
</dbReference>
<feature type="transmembrane region" description="Helical" evidence="15">
    <location>
        <begin position="1020"/>
        <end position="1043"/>
    </location>
</feature>
<evidence type="ECO:0000313" key="18">
    <source>
        <dbReference type="EMBL" id="KAK9809274.1"/>
    </source>
</evidence>
<keyword evidence="14 15" id="KW-0472">Membrane</keyword>
<dbReference type="Gene3D" id="3.30.70.100">
    <property type="match status" value="3"/>
</dbReference>
<evidence type="ECO:0000256" key="14">
    <source>
        <dbReference type="ARBA" id="ARBA00023136"/>
    </source>
</evidence>
<evidence type="ECO:0000256" key="5">
    <source>
        <dbReference type="ARBA" id="ARBA00022692"/>
    </source>
</evidence>
<keyword evidence="4" id="KW-0813">Transport</keyword>
<dbReference type="CDD" id="cd00371">
    <property type="entry name" value="HMA"/>
    <property type="match status" value="3"/>
</dbReference>
<dbReference type="InterPro" id="IPR036412">
    <property type="entry name" value="HAD-like_sf"/>
</dbReference>
<dbReference type="EMBL" id="JALJOQ010000021">
    <property type="protein sequence ID" value="KAK9809274.1"/>
    <property type="molecule type" value="Genomic_DNA"/>
</dbReference>
<dbReference type="InterPro" id="IPR044492">
    <property type="entry name" value="P_typ_ATPase_HD_dom"/>
</dbReference>
<keyword evidence="5 15" id="KW-0812">Transmembrane</keyword>
<dbReference type="EC" id="7.2.2.8" evidence="3"/>
<dbReference type="InterPro" id="IPR023214">
    <property type="entry name" value="HAD_sf"/>
</dbReference>
<evidence type="ECO:0000256" key="11">
    <source>
        <dbReference type="ARBA" id="ARBA00022989"/>
    </source>
</evidence>
<evidence type="ECO:0000256" key="1">
    <source>
        <dbReference type="ARBA" id="ARBA00004370"/>
    </source>
</evidence>
<comment type="subcellular location">
    <subcellularLocation>
        <location evidence="1 15">Membrane</location>
    </subcellularLocation>
</comment>
<dbReference type="InterPro" id="IPR027256">
    <property type="entry name" value="P-typ_ATPase_IB"/>
</dbReference>
<dbReference type="Gene3D" id="3.40.1110.10">
    <property type="entry name" value="Calcium-transporting ATPase, cytoplasmic domain N"/>
    <property type="match status" value="1"/>
</dbReference>
<feature type="transmembrane region" description="Helical" evidence="15">
    <location>
        <begin position="314"/>
        <end position="333"/>
    </location>
</feature>
<dbReference type="InterPro" id="IPR006122">
    <property type="entry name" value="HMA_Cu_ion-bd"/>
</dbReference>
<dbReference type="PRINTS" id="PR00943">
    <property type="entry name" value="CUATPASE"/>
</dbReference>
<evidence type="ECO:0000313" key="19">
    <source>
        <dbReference type="Proteomes" id="UP001465755"/>
    </source>
</evidence>
<dbReference type="PANTHER" id="PTHR46594:SF4">
    <property type="entry name" value="P-TYPE CATION-TRANSPORTING ATPASE"/>
    <property type="match status" value="1"/>
</dbReference>
<keyword evidence="11 15" id="KW-1133">Transmembrane helix</keyword>
<evidence type="ECO:0000256" key="7">
    <source>
        <dbReference type="ARBA" id="ARBA00022737"/>
    </source>
</evidence>
<evidence type="ECO:0000256" key="13">
    <source>
        <dbReference type="ARBA" id="ARBA00023065"/>
    </source>
</evidence>
<protein>
    <recommendedName>
        <fullName evidence="3">P-type Cu(+) transporter</fullName>
        <ecNumber evidence="3">7.2.2.8</ecNumber>
    </recommendedName>
</protein>
<dbReference type="InterPro" id="IPR017969">
    <property type="entry name" value="Heavy-metal-associated_CS"/>
</dbReference>
<evidence type="ECO:0000256" key="2">
    <source>
        <dbReference type="ARBA" id="ARBA00006024"/>
    </source>
</evidence>
<gene>
    <name evidence="18" type="ORF">WJX73_000048</name>
</gene>
<dbReference type="GO" id="GO:0016887">
    <property type="term" value="F:ATP hydrolysis activity"/>
    <property type="evidence" value="ECO:0007669"/>
    <property type="project" value="InterPro"/>
</dbReference>
<dbReference type="PROSITE" id="PS00154">
    <property type="entry name" value="ATPASE_E1_E2"/>
    <property type="match status" value="1"/>
</dbReference>
<feature type="transmembrane region" description="Helical" evidence="15">
    <location>
        <begin position="274"/>
        <end position="294"/>
    </location>
</feature>
<dbReference type="GO" id="GO:0005524">
    <property type="term" value="F:ATP binding"/>
    <property type="evidence" value="ECO:0007669"/>
    <property type="project" value="UniProtKB-UniRule"/>
</dbReference>
<dbReference type="NCBIfam" id="TIGR01525">
    <property type="entry name" value="ATPase-IB_hvy"/>
    <property type="match status" value="1"/>
</dbReference>
<dbReference type="GO" id="GO:0140581">
    <property type="term" value="F:P-type monovalent copper transporter activity"/>
    <property type="evidence" value="ECO:0007669"/>
    <property type="project" value="UniProtKB-EC"/>
</dbReference>
<keyword evidence="13" id="KW-0406">Ion transport</keyword>
<evidence type="ECO:0000256" key="9">
    <source>
        <dbReference type="ARBA" id="ARBA00022840"/>
    </source>
</evidence>
<evidence type="ECO:0000256" key="6">
    <source>
        <dbReference type="ARBA" id="ARBA00022723"/>
    </source>
</evidence>
<evidence type="ECO:0000256" key="15">
    <source>
        <dbReference type="RuleBase" id="RU362081"/>
    </source>
</evidence>
<accession>A0AAW1PIB6</accession>
<feature type="domain" description="HMA" evidence="17">
    <location>
        <begin position="185"/>
        <end position="251"/>
    </location>
</feature>
<dbReference type="InterPro" id="IPR023299">
    <property type="entry name" value="ATPase_P-typ_cyto_dom_N"/>
</dbReference>
<evidence type="ECO:0000259" key="17">
    <source>
        <dbReference type="PROSITE" id="PS50846"/>
    </source>
</evidence>
<dbReference type="GO" id="GO:0005507">
    <property type="term" value="F:copper ion binding"/>
    <property type="evidence" value="ECO:0007669"/>
    <property type="project" value="InterPro"/>
</dbReference>
<dbReference type="Pfam" id="PF00122">
    <property type="entry name" value="E1-E2_ATPase"/>
    <property type="match status" value="1"/>
</dbReference>
<evidence type="ECO:0000256" key="4">
    <source>
        <dbReference type="ARBA" id="ARBA00022448"/>
    </source>
</evidence>
<dbReference type="SUPFAM" id="SSF81660">
    <property type="entry name" value="Metal cation-transporting ATPase, ATP-binding domain N"/>
    <property type="match status" value="1"/>
</dbReference>